<dbReference type="EMBL" id="JBHUDL010000003">
    <property type="protein sequence ID" value="MFD1632191.1"/>
    <property type="molecule type" value="Genomic_DNA"/>
</dbReference>
<feature type="compositionally biased region" description="Low complexity" evidence="1">
    <location>
        <begin position="88"/>
        <end position="100"/>
    </location>
</feature>
<dbReference type="Proteomes" id="UP001597075">
    <property type="component" value="Unassembled WGS sequence"/>
</dbReference>
<evidence type="ECO:0008006" key="4">
    <source>
        <dbReference type="Google" id="ProtNLM"/>
    </source>
</evidence>
<proteinExistence type="predicted"/>
<feature type="compositionally biased region" description="Acidic residues" evidence="1">
    <location>
        <begin position="241"/>
        <end position="251"/>
    </location>
</feature>
<dbReference type="RefSeq" id="WP_256406990.1">
    <property type="nucleotide sequence ID" value="NZ_CP187151.1"/>
</dbReference>
<feature type="compositionally biased region" description="Low complexity" evidence="1">
    <location>
        <begin position="108"/>
        <end position="161"/>
    </location>
</feature>
<evidence type="ECO:0000313" key="2">
    <source>
        <dbReference type="EMBL" id="MFD1632191.1"/>
    </source>
</evidence>
<dbReference type="AlphaFoldDB" id="A0ABD6CU80"/>
<sequence length="333" mass="33835">MGLRCLLGHEYANREVEREREERGDEVVVTYRTVETCDRCGERRIVSENKEVRPVREPTEDGVTTGLGGGVTPDLDAADGAETDHGMPAGEGTPADDGGAPASGGGPTADADQPTADAEATTADQPTADADQPTADAEATAADAEATTADEATVDADQPTAAEEDDAIILDDDTDDDGGVSADRTPGEWPDADDTAVAADGDEGTTGVPEADDGATVVEGEGWPDPEGEDEGFDATPGDAAPEDATIDEEVGPAVGDPAATNGTTEAAGGAAAGKQFVAAQEVEPVGDNRTTAAETEFFCPNCGHARGAGGSSMRAGDICPECHQGYIAERER</sequence>
<feature type="compositionally biased region" description="Acidic residues" evidence="1">
    <location>
        <begin position="162"/>
        <end position="178"/>
    </location>
</feature>
<name>A0ABD6CU80_9EURY</name>
<feature type="compositionally biased region" description="Low complexity" evidence="1">
    <location>
        <begin position="259"/>
        <end position="268"/>
    </location>
</feature>
<feature type="compositionally biased region" description="Acidic residues" evidence="1">
    <location>
        <begin position="222"/>
        <end position="233"/>
    </location>
</feature>
<accession>A0ABD6CU80</accession>
<dbReference type="Pfam" id="PF23373">
    <property type="entry name" value="DUF7093"/>
    <property type="match status" value="1"/>
</dbReference>
<evidence type="ECO:0000256" key="1">
    <source>
        <dbReference type="SAM" id="MobiDB-lite"/>
    </source>
</evidence>
<protein>
    <recommendedName>
        <fullName evidence="4">Oxidoreductase</fullName>
    </recommendedName>
</protein>
<evidence type="ECO:0000313" key="3">
    <source>
        <dbReference type="Proteomes" id="UP001597075"/>
    </source>
</evidence>
<organism evidence="2 3">
    <name type="scientific">Haloplanus ruber</name>
    <dbReference type="NCBI Taxonomy" id="869892"/>
    <lineage>
        <taxon>Archaea</taxon>
        <taxon>Methanobacteriati</taxon>
        <taxon>Methanobacteriota</taxon>
        <taxon>Stenosarchaea group</taxon>
        <taxon>Halobacteria</taxon>
        <taxon>Halobacteriales</taxon>
        <taxon>Haloferacaceae</taxon>
        <taxon>Haloplanus</taxon>
    </lineage>
</organism>
<comment type="caution">
    <text evidence="2">The sequence shown here is derived from an EMBL/GenBank/DDBJ whole genome shotgun (WGS) entry which is preliminary data.</text>
</comment>
<feature type="region of interest" description="Disordered" evidence="1">
    <location>
        <begin position="45"/>
        <end position="268"/>
    </location>
</feature>
<gene>
    <name evidence="2" type="ORF">ACFSBJ_00305</name>
</gene>
<feature type="compositionally biased region" description="Basic and acidic residues" evidence="1">
    <location>
        <begin position="45"/>
        <end position="59"/>
    </location>
</feature>
<keyword evidence="3" id="KW-1185">Reference proteome</keyword>
<reference evidence="2 3" key="1">
    <citation type="journal article" date="2019" name="Int. J. Syst. Evol. Microbiol.">
        <title>The Global Catalogue of Microorganisms (GCM) 10K type strain sequencing project: providing services to taxonomists for standard genome sequencing and annotation.</title>
        <authorList>
            <consortium name="The Broad Institute Genomics Platform"/>
            <consortium name="The Broad Institute Genome Sequencing Center for Infectious Disease"/>
            <person name="Wu L."/>
            <person name="Ma J."/>
        </authorList>
    </citation>
    <scope>NUCLEOTIDE SEQUENCE [LARGE SCALE GENOMIC DNA]</scope>
    <source>
        <strain evidence="2 3">CGMCC 1.10594</strain>
    </source>
</reference>
<dbReference type="InterPro" id="IPR055519">
    <property type="entry name" value="DUF7093"/>
</dbReference>